<evidence type="ECO:0000256" key="1">
    <source>
        <dbReference type="ARBA" id="ARBA00022628"/>
    </source>
</evidence>
<comment type="cofactor">
    <cofactor evidence="5">
        <name>adenosylcob(III)alamin</name>
        <dbReference type="ChEBI" id="CHEBI:18408"/>
    </cofactor>
    <text evidence="5">Binds between the large and small subunits.</text>
</comment>
<sequence>MSEKEGSLVKKDGWDNLSAYTNARIALGSVGNSIPLKEVLQFKLAHAHAKDAIYTELDVSLLENEIRSLGFPVWKVQSKVQNREEYLKRPDLGRVLSEASEQLLQNADQTLDIVFILADGLSAEAVNTNAIPLLKEALPHLDSKYKMGFVLATHARVALGDAIGTQLNSKFTAVLIGERPGLSSPESMGIYTTYAPSKGLTDERRNCISNIHKNGLNPKQGAMLLNYLIQHSFAKQISGVGLKINLKDLLEKE</sequence>
<dbReference type="HAMAP" id="MF_00601">
    <property type="entry name" value="EutC"/>
    <property type="match status" value="1"/>
</dbReference>
<gene>
    <name evidence="5 6" type="primary">eutC</name>
    <name evidence="6" type="ORF">ACFSJE_08840</name>
</gene>
<feature type="binding site" evidence="5">
    <location>
        <position position="157"/>
    </location>
    <ligand>
        <name>adenosylcob(III)alamin</name>
        <dbReference type="ChEBI" id="CHEBI:18408"/>
    </ligand>
</feature>
<dbReference type="GO" id="GO:0008851">
    <property type="term" value="F:ethanolamine ammonia-lyase activity"/>
    <property type="evidence" value="ECO:0007669"/>
    <property type="project" value="UniProtKB-EC"/>
</dbReference>
<dbReference type="InterPro" id="IPR009246">
    <property type="entry name" value="EutC"/>
</dbReference>
<comment type="pathway">
    <text evidence="5">Amine and polyamine degradation; ethanolamine degradation.</text>
</comment>
<keyword evidence="7" id="KW-1185">Reference proteome</keyword>
<protein>
    <recommendedName>
        <fullName evidence="5">Ethanolamine ammonia-lyase small subunit</fullName>
        <shortName evidence="5">EAL small subunit</shortName>
        <ecNumber evidence="5">4.3.1.7</ecNumber>
    </recommendedName>
</protein>
<comment type="subunit">
    <text evidence="5">The basic unit is a heterodimer which dimerizes to form tetramers. The heterotetramers trimerize; 6 large subunits form a core ring with 6 small subunits projecting outwards.</text>
</comment>
<comment type="subcellular location">
    <subcellularLocation>
        <location evidence="5">Bacterial microcompartment</location>
    </subcellularLocation>
</comment>
<proteinExistence type="inferred from homology"/>
<comment type="catalytic activity">
    <reaction evidence="5">
        <text>ethanolamine = acetaldehyde + NH4(+)</text>
        <dbReference type="Rhea" id="RHEA:15313"/>
        <dbReference type="ChEBI" id="CHEBI:15343"/>
        <dbReference type="ChEBI" id="CHEBI:28938"/>
        <dbReference type="ChEBI" id="CHEBI:57603"/>
        <dbReference type="EC" id="4.3.1.7"/>
    </reaction>
</comment>
<comment type="caution">
    <text evidence="6">The sequence shown here is derived from an EMBL/GenBank/DDBJ whole genome shotgun (WGS) entry which is preliminary data.</text>
</comment>
<keyword evidence="3 5" id="KW-0170">Cobalt</keyword>
<dbReference type="EMBL" id="JBHUHU010000003">
    <property type="protein sequence ID" value="MFD2099876.1"/>
    <property type="molecule type" value="Genomic_DNA"/>
</dbReference>
<dbReference type="RefSeq" id="WP_379830628.1">
    <property type="nucleotide sequence ID" value="NZ_JBHUHU010000003.1"/>
</dbReference>
<dbReference type="Pfam" id="PF05985">
    <property type="entry name" value="EutC"/>
    <property type="match status" value="1"/>
</dbReference>
<keyword evidence="1 5" id="KW-0846">Cobalamin</keyword>
<evidence type="ECO:0000256" key="3">
    <source>
        <dbReference type="ARBA" id="ARBA00023285"/>
    </source>
</evidence>
<dbReference type="Gene3D" id="1.10.30.40">
    <property type="entry name" value="Ethanolamine ammonia-lyase light chain (EutC), N-terminal domain"/>
    <property type="match status" value="1"/>
</dbReference>
<keyword evidence="4 5" id="KW-1283">Bacterial microcompartment</keyword>
<dbReference type="InterPro" id="IPR042251">
    <property type="entry name" value="EutC_C"/>
</dbReference>
<name>A0ABW4XWD8_9FLAO</name>
<evidence type="ECO:0000256" key="2">
    <source>
        <dbReference type="ARBA" id="ARBA00023239"/>
    </source>
</evidence>
<dbReference type="Gene3D" id="3.40.50.11240">
    <property type="entry name" value="Ethanolamine ammonia-lyase light chain (EutC)"/>
    <property type="match status" value="1"/>
</dbReference>
<accession>A0ABW4XWD8</accession>
<dbReference type="PANTHER" id="PTHR39330:SF1">
    <property type="entry name" value="ETHANOLAMINE AMMONIA-LYASE SMALL SUBUNIT"/>
    <property type="match status" value="1"/>
</dbReference>
<dbReference type="PANTHER" id="PTHR39330">
    <property type="entry name" value="ETHANOLAMINE AMMONIA-LYASE LIGHT CHAIN"/>
    <property type="match status" value="1"/>
</dbReference>
<evidence type="ECO:0000313" key="7">
    <source>
        <dbReference type="Proteomes" id="UP001597342"/>
    </source>
</evidence>
<dbReference type="PIRSF" id="PIRSF018982">
    <property type="entry name" value="EutC"/>
    <property type="match status" value="1"/>
</dbReference>
<comment type="similarity">
    <text evidence="5">Belongs to the EutC family.</text>
</comment>
<evidence type="ECO:0000256" key="4">
    <source>
        <dbReference type="ARBA" id="ARBA00024446"/>
    </source>
</evidence>
<comment type="function">
    <text evidence="5">Catalyzes the deamination of various vicinal amino-alcohols to oxo compounds. Allows this organism to utilize ethanolamine as the sole source of nitrogen and carbon in the presence of external vitamin B12.</text>
</comment>
<organism evidence="6 7">
    <name type="scientific">Flagellimonas iocasae</name>
    <dbReference type="NCBI Taxonomy" id="2055905"/>
    <lineage>
        <taxon>Bacteria</taxon>
        <taxon>Pseudomonadati</taxon>
        <taxon>Bacteroidota</taxon>
        <taxon>Flavobacteriia</taxon>
        <taxon>Flavobacteriales</taxon>
        <taxon>Flavobacteriaceae</taxon>
        <taxon>Flagellimonas</taxon>
    </lineage>
</organism>
<keyword evidence="2 5" id="KW-0456">Lyase</keyword>
<feature type="binding site" evidence="5">
    <location>
        <position position="178"/>
    </location>
    <ligand>
        <name>adenosylcob(III)alamin</name>
        <dbReference type="ChEBI" id="CHEBI:18408"/>
    </ligand>
</feature>
<dbReference type="InterPro" id="IPR042255">
    <property type="entry name" value="EutC_N"/>
</dbReference>
<reference evidence="7" key="1">
    <citation type="journal article" date="2019" name="Int. J. Syst. Evol. Microbiol.">
        <title>The Global Catalogue of Microorganisms (GCM) 10K type strain sequencing project: providing services to taxonomists for standard genome sequencing and annotation.</title>
        <authorList>
            <consortium name="The Broad Institute Genomics Platform"/>
            <consortium name="The Broad Institute Genome Sequencing Center for Infectious Disease"/>
            <person name="Wu L."/>
            <person name="Ma J."/>
        </authorList>
    </citation>
    <scope>NUCLEOTIDE SEQUENCE [LARGE SCALE GENOMIC DNA]</scope>
    <source>
        <strain evidence="7">JCM 3389</strain>
    </source>
</reference>
<feature type="binding site" evidence="5">
    <location>
        <position position="207"/>
    </location>
    <ligand>
        <name>adenosylcob(III)alamin</name>
        <dbReference type="ChEBI" id="CHEBI:18408"/>
    </ligand>
</feature>
<dbReference type="EC" id="4.3.1.7" evidence="5"/>
<dbReference type="NCBIfam" id="NF003971">
    <property type="entry name" value="PRK05465.1"/>
    <property type="match status" value="1"/>
</dbReference>
<evidence type="ECO:0000313" key="6">
    <source>
        <dbReference type="EMBL" id="MFD2099876.1"/>
    </source>
</evidence>
<evidence type="ECO:0000256" key="5">
    <source>
        <dbReference type="HAMAP-Rule" id="MF_00601"/>
    </source>
</evidence>
<dbReference type="Proteomes" id="UP001597342">
    <property type="component" value="Unassembled WGS sequence"/>
</dbReference>